<evidence type="ECO:0000313" key="2">
    <source>
        <dbReference type="EMBL" id="WMV09772.1"/>
    </source>
</evidence>
<feature type="region of interest" description="Disordered" evidence="1">
    <location>
        <begin position="193"/>
        <end position="216"/>
    </location>
</feature>
<evidence type="ECO:0000256" key="1">
    <source>
        <dbReference type="SAM" id="MobiDB-lite"/>
    </source>
</evidence>
<organism evidence="2 3">
    <name type="scientific">Solanum verrucosum</name>
    <dbReference type="NCBI Taxonomy" id="315347"/>
    <lineage>
        <taxon>Eukaryota</taxon>
        <taxon>Viridiplantae</taxon>
        <taxon>Streptophyta</taxon>
        <taxon>Embryophyta</taxon>
        <taxon>Tracheophyta</taxon>
        <taxon>Spermatophyta</taxon>
        <taxon>Magnoliopsida</taxon>
        <taxon>eudicotyledons</taxon>
        <taxon>Gunneridae</taxon>
        <taxon>Pentapetalae</taxon>
        <taxon>asterids</taxon>
        <taxon>lamiids</taxon>
        <taxon>Solanales</taxon>
        <taxon>Solanaceae</taxon>
        <taxon>Solanoideae</taxon>
        <taxon>Solaneae</taxon>
        <taxon>Solanum</taxon>
    </lineage>
</organism>
<gene>
    <name evidence="2" type="ORF">MTR67_003157</name>
</gene>
<sequence>MNVGKNVEQEVPNVMTDPLVEKVTNAESETAFQVLAQAMMAKSKREANVLMNPNVSTAEAMIRDFIRMNPLEFHGSMVDEDPLRLRGQSWTLINIRVLQKFGSTNGRNRGRNLCQGNMSVKECALNFTQLARYAPTMVADSRARMRGNCGGNGSSVPTCQSVARVIRENALMSSDNFFNLRKSSHQLIDFPFRIDNGKDGKHAPPSGLGSSAPKQN</sequence>
<accession>A0AAF0T6M3</accession>
<reference evidence="2" key="1">
    <citation type="submission" date="2023-08" db="EMBL/GenBank/DDBJ databases">
        <title>A de novo genome assembly of Solanum verrucosum Schlechtendal, a Mexican diploid species geographically isolated from the other diploid A-genome species in potato relatives.</title>
        <authorList>
            <person name="Hosaka K."/>
        </authorList>
    </citation>
    <scope>NUCLEOTIDE SEQUENCE</scope>
    <source>
        <tissue evidence="2">Young leaves</tissue>
    </source>
</reference>
<name>A0AAF0T6M3_SOLVR</name>
<protein>
    <submittedName>
        <fullName evidence="2">Uncharacterized protein</fullName>
    </submittedName>
</protein>
<dbReference type="AlphaFoldDB" id="A0AAF0T6M3"/>
<evidence type="ECO:0000313" key="3">
    <source>
        <dbReference type="Proteomes" id="UP001234989"/>
    </source>
</evidence>
<dbReference type="Proteomes" id="UP001234989">
    <property type="component" value="Chromosome 1"/>
</dbReference>
<keyword evidence="3" id="KW-1185">Reference proteome</keyword>
<proteinExistence type="predicted"/>
<dbReference type="EMBL" id="CP133612">
    <property type="protein sequence ID" value="WMV09772.1"/>
    <property type="molecule type" value="Genomic_DNA"/>
</dbReference>